<reference evidence="1 2" key="1">
    <citation type="submission" date="2019-02" db="EMBL/GenBank/DDBJ databases">
        <title>Genome sequence of the sea-ice species Brumimicrobium glaciale.</title>
        <authorList>
            <person name="Bowman J.P."/>
        </authorList>
    </citation>
    <scope>NUCLEOTIDE SEQUENCE [LARGE SCALE GENOMIC DNA]</scope>
    <source>
        <strain evidence="1 2">IC156</strain>
    </source>
</reference>
<keyword evidence="2" id="KW-1185">Reference proteome</keyword>
<name>A0A4Q4KLG4_9FLAO</name>
<evidence type="ECO:0000313" key="1">
    <source>
        <dbReference type="EMBL" id="RYM33878.1"/>
    </source>
</evidence>
<dbReference type="AlphaFoldDB" id="A0A4Q4KLG4"/>
<dbReference type="RefSeq" id="WP_130093319.1">
    <property type="nucleotide sequence ID" value="NZ_SETE01000003.1"/>
</dbReference>
<sequence>MKHISLIFLTFFSLLAVSQNKNAIHVGITEGVYLQESIFRNLDAYSKTDVQIGMQFELESSTLNAYGIYQLFGNVNSKEFSNYLFASHLLGVGVEQRISKTKRVSLFIGANLLTEIASNFENGYMRGAYPSYPTLGEVNNFYHSTPFANSVYLGADVKIYKSLHLNISIENNFRILKMRSTTLAIEDFDGRTLDEVINDQELKTVVVDRLGLRIGLNYNFSYKNER</sequence>
<organism evidence="1 2">
    <name type="scientific">Brumimicrobium glaciale</name>
    <dbReference type="NCBI Taxonomy" id="200475"/>
    <lineage>
        <taxon>Bacteria</taxon>
        <taxon>Pseudomonadati</taxon>
        <taxon>Bacteroidota</taxon>
        <taxon>Flavobacteriia</taxon>
        <taxon>Flavobacteriales</taxon>
        <taxon>Crocinitomicaceae</taxon>
        <taxon>Brumimicrobium</taxon>
    </lineage>
</organism>
<accession>A0A4Q4KLG4</accession>
<evidence type="ECO:0008006" key="3">
    <source>
        <dbReference type="Google" id="ProtNLM"/>
    </source>
</evidence>
<proteinExistence type="predicted"/>
<dbReference type="EMBL" id="SETE01000003">
    <property type="protein sequence ID" value="RYM33878.1"/>
    <property type="molecule type" value="Genomic_DNA"/>
</dbReference>
<comment type="caution">
    <text evidence="1">The sequence shown here is derived from an EMBL/GenBank/DDBJ whole genome shotgun (WGS) entry which is preliminary data.</text>
</comment>
<dbReference type="Proteomes" id="UP000293952">
    <property type="component" value="Unassembled WGS sequence"/>
</dbReference>
<gene>
    <name evidence="1" type="ORF">ERX46_07905</name>
</gene>
<protein>
    <recommendedName>
        <fullName evidence="3">Outer membrane protein beta-barrel domain-containing protein</fullName>
    </recommendedName>
</protein>
<dbReference type="OrthoDB" id="1467640at2"/>
<evidence type="ECO:0000313" key="2">
    <source>
        <dbReference type="Proteomes" id="UP000293952"/>
    </source>
</evidence>